<dbReference type="InterPro" id="IPR002110">
    <property type="entry name" value="Ankyrin_rpt"/>
</dbReference>
<accession>A0A7K1SH16</accession>
<keyword evidence="3" id="KW-1185">Reference proteome</keyword>
<dbReference type="Pfam" id="PF12796">
    <property type="entry name" value="Ank_2"/>
    <property type="match status" value="1"/>
</dbReference>
<evidence type="ECO:0000256" key="1">
    <source>
        <dbReference type="PROSITE-ProRule" id="PRU00023"/>
    </source>
</evidence>
<feature type="repeat" description="ANK" evidence="1">
    <location>
        <begin position="137"/>
        <end position="171"/>
    </location>
</feature>
<dbReference type="EMBL" id="WPIN01000009">
    <property type="protein sequence ID" value="MVM33091.1"/>
    <property type="molecule type" value="Genomic_DNA"/>
</dbReference>
<organism evidence="2 3">
    <name type="scientific">Spirosoma arboris</name>
    <dbReference type="NCBI Taxonomy" id="2682092"/>
    <lineage>
        <taxon>Bacteria</taxon>
        <taxon>Pseudomonadati</taxon>
        <taxon>Bacteroidota</taxon>
        <taxon>Cytophagia</taxon>
        <taxon>Cytophagales</taxon>
        <taxon>Cytophagaceae</taxon>
        <taxon>Spirosoma</taxon>
    </lineage>
</organism>
<gene>
    <name evidence="2" type="ORF">GO755_23825</name>
</gene>
<evidence type="ECO:0000313" key="2">
    <source>
        <dbReference type="EMBL" id="MVM33091.1"/>
    </source>
</evidence>
<keyword evidence="1" id="KW-0040">ANK repeat</keyword>
<evidence type="ECO:0000313" key="3">
    <source>
        <dbReference type="Proteomes" id="UP000436006"/>
    </source>
</evidence>
<evidence type="ECO:0008006" key="4">
    <source>
        <dbReference type="Google" id="ProtNLM"/>
    </source>
</evidence>
<sequence length="204" mass="23169">MDKPIVFSPRIRKSIWRNLEWYGLFMNNPDAPSEEAFQAYYEVPNQNPVFSWVDKFNGVTYLYDLSINQAQVTPSVEPQAEWVTKLNKRLWELLSPELLDPKDNWKKAWLTAAKRLDIPTMKFIIEQGFDVNVVDEDGYTALYHAVTPYGGSIEAVRLLVESGADLSMPVNNVDFLIKVGWEGVAGNGEASEAISIAYFLRSIS</sequence>
<dbReference type="Proteomes" id="UP000436006">
    <property type="component" value="Unassembled WGS sequence"/>
</dbReference>
<proteinExistence type="predicted"/>
<dbReference type="SUPFAM" id="SSF48403">
    <property type="entry name" value="Ankyrin repeat"/>
    <property type="match status" value="1"/>
</dbReference>
<dbReference type="SMART" id="SM00248">
    <property type="entry name" value="ANK"/>
    <property type="match status" value="2"/>
</dbReference>
<name>A0A7K1SH16_9BACT</name>
<comment type="caution">
    <text evidence="2">The sequence shown here is derived from an EMBL/GenBank/DDBJ whole genome shotgun (WGS) entry which is preliminary data.</text>
</comment>
<protein>
    <recommendedName>
        <fullName evidence="4">Ankyrin repeat domain-containing protein</fullName>
    </recommendedName>
</protein>
<reference evidence="2 3" key="1">
    <citation type="submission" date="2019-12" db="EMBL/GenBank/DDBJ databases">
        <title>Spirosoma sp. HMF4905 genome sequencing and assembly.</title>
        <authorList>
            <person name="Kang H."/>
            <person name="Cha I."/>
            <person name="Kim H."/>
            <person name="Joh K."/>
        </authorList>
    </citation>
    <scope>NUCLEOTIDE SEQUENCE [LARGE SCALE GENOMIC DNA]</scope>
    <source>
        <strain evidence="2 3">HMF4905</strain>
    </source>
</reference>
<dbReference type="AlphaFoldDB" id="A0A7K1SH16"/>
<dbReference type="RefSeq" id="WP_157587803.1">
    <property type="nucleotide sequence ID" value="NZ_WPIN01000009.1"/>
</dbReference>
<dbReference type="Gene3D" id="1.25.40.20">
    <property type="entry name" value="Ankyrin repeat-containing domain"/>
    <property type="match status" value="1"/>
</dbReference>
<dbReference type="PROSITE" id="PS50088">
    <property type="entry name" value="ANK_REPEAT"/>
    <property type="match status" value="1"/>
</dbReference>
<dbReference type="InterPro" id="IPR036770">
    <property type="entry name" value="Ankyrin_rpt-contain_sf"/>
</dbReference>